<dbReference type="EMBL" id="BKCP01005461">
    <property type="protein sequence ID" value="GER38192.1"/>
    <property type="molecule type" value="Genomic_DNA"/>
</dbReference>
<accession>A0A5A7Q054</accession>
<keyword evidence="2" id="KW-1185">Reference proteome</keyword>
<proteinExistence type="predicted"/>
<evidence type="ECO:0000313" key="1">
    <source>
        <dbReference type="EMBL" id="GER38192.1"/>
    </source>
</evidence>
<name>A0A5A7Q054_STRAF</name>
<comment type="caution">
    <text evidence="1">The sequence shown here is derived from an EMBL/GenBank/DDBJ whole genome shotgun (WGS) entry which is preliminary data.</text>
</comment>
<evidence type="ECO:0000313" key="2">
    <source>
        <dbReference type="Proteomes" id="UP000325081"/>
    </source>
</evidence>
<protein>
    <submittedName>
        <fullName evidence="1">Molybdate ABC transporter</fullName>
    </submittedName>
</protein>
<organism evidence="1 2">
    <name type="scientific">Striga asiatica</name>
    <name type="common">Asiatic witchweed</name>
    <name type="synonym">Buchnera asiatica</name>
    <dbReference type="NCBI Taxonomy" id="4170"/>
    <lineage>
        <taxon>Eukaryota</taxon>
        <taxon>Viridiplantae</taxon>
        <taxon>Streptophyta</taxon>
        <taxon>Embryophyta</taxon>
        <taxon>Tracheophyta</taxon>
        <taxon>Spermatophyta</taxon>
        <taxon>Magnoliopsida</taxon>
        <taxon>eudicotyledons</taxon>
        <taxon>Gunneridae</taxon>
        <taxon>Pentapetalae</taxon>
        <taxon>asterids</taxon>
        <taxon>lamiids</taxon>
        <taxon>Lamiales</taxon>
        <taxon>Orobanchaceae</taxon>
        <taxon>Buchnereae</taxon>
        <taxon>Striga</taxon>
    </lineage>
</organism>
<gene>
    <name evidence="1" type="ORF">STAS_14654</name>
</gene>
<dbReference type="AlphaFoldDB" id="A0A5A7Q054"/>
<reference evidence="2" key="1">
    <citation type="journal article" date="2019" name="Curr. Biol.">
        <title>Genome Sequence of Striga asiatica Provides Insight into the Evolution of Plant Parasitism.</title>
        <authorList>
            <person name="Yoshida S."/>
            <person name="Kim S."/>
            <person name="Wafula E.K."/>
            <person name="Tanskanen J."/>
            <person name="Kim Y.M."/>
            <person name="Honaas L."/>
            <person name="Yang Z."/>
            <person name="Spallek T."/>
            <person name="Conn C.E."/>
            <person name="Ichihashi Y."/>
            <person name="Cheong K."/>
            <person name="Cui S."/>
            <person name="Der J.P."/>
            <person name="Gundlach H."/>
            <person name="Jiao Y."/>
            <person name="Hori C."/>
            <person name="Ishida J.K."/>
            <person name="Kasahara H."/>
            <person name="Kiba T."/>
            <person name="Kim M.S."/>
            <person name="Koo N."/>
            <person name="Laohavisit A."/>
            <person name="Lee Y.H."/>
            <person name="Lumba S."/>
            <person name="McCourt P."/>
            <person name="Mortimer J.C."/>
            <person name="Mutuku J.M."/>
            <person name="Nomura T."/>
            <person name="Sasaki-Sekimoto Y."/>
            <person name="Seto Y."/>
            <person name="Wang Y."/>
            <person name="Wakatake T."/>
            <person name="Sakakibara H."/>
            <person name="Demura T."/>
            <person name="Yamaguchi S."/>
            <person name="Yoneyama K."/>
            <person name="Manabe R.I."/>
            <person name="Nelson D.C."/>
            <person name="Schulman A.H."/>
            <person name="Timko M.P."/>
            <person name="dePamphilis C.W."/>
            <person name="Choi D."/>
            <person name="Shirasu K."/>
        </authorList>
    </citation>
    <scope>NUCLEOTIDE SEQUENCE [LARGE SCALE GENOMIC DNA]</scope>
    <source>
        <strain evidence="2">cv. UVA1</strain>
    </source>
</reference>
<sequence length="128" mass="14614">MWNFTDDQSQASTSKRRFSGNQYRGREALMFSLGRQQAALGLELIPRFDSLQRHRGFGETRFNISPLRYQNFQDDTISGLLQCPHFHGSCPLLIIRLGPIRGSQLAVRDWIFPTVKGIALPTVPYEMA</sequence>
<dbReference type="Proteomes" id="UP000325081">
    <property type="component" value="Unassembled WGS sequence"/>
</dbReference>